<dbReference type="Proteomes" id="UP000636479">
    <property type="component" value="Unassembled WGS sequence"/>
</dbReference>
<protein>
    <submittedName>
        <fullName evidence="3">Uncharacterized protein</fullName>
    </submittedName>
</protein>
<gene>
    <name evidence="3" type="ORF">MIND_01012600</name>
</gene>
<feature type="compositionally biased region" description="Acidic residues" evidence="1">
    <location>
        <begin position="81"/>
        <end position="90"/>
    </location>
</feature>
<accession>A0A8H6VUU4</accession>
<evidence type="ECO:0000313" key="3">
    <source>
        <dbReference type="EMBL" id="KAF7294752.1"/>
    </source>
</evidence>
<evidence type="ECO:0000313" key="4">
    <source>
        <dbReference type="Proteomes" id="UP000636479"/>
    </source>
</evidence>
<feature type="chain" id="PRO_5034602686" evidence="2">
    <location>
        <begin position="19"/>
        <end position="356"/>
    </location>
</feature>
<dbReference type="AlphaFoldDB" id="A0A8H6VUU4"/>
<reference evidence="3" key="1">
    <citation type="submission" date="2020-05" db="EMBL/GenBank/DDBJ databases">
        <title>Mycena genomes resolve the evolution of fungal bioluminescence.</title>
        <authorList>
            <person name="Tsai I.J."/>
        </authorList>
    </citation>
    <scope>NUCLEOTIDE SEQUENCE</scope>
    <source>
        <strain evidence="3">171206Taipei</strain>
    </source>
</reference>
<feature type="signal peptide" evidence="2">
    <location>
        <begin position="1"/>
        <end position="18"/>
    </location>
</feature>
<feature type="compositionally biased region" description="Acidic residues" evidence="1">
    <location>
        <begin position="302"/>
        <end position="323"/>
    </location>
</feature>
<dbReference type="OrthoDB" id="2797250at2759"/>
<name>A0A8H6VUU4_9AGAR</name>
<feature type="region of interest" description="Disordered" evidence="1">
    <location>
        <begin position="73"/>
        <end position="93"/>
    </location>
</feature>
<organism evidence="3 4">
    <name type="scientific">Mycena indigotica</name>
    <dbReference type="NCBI Taxonomy" id="2126181"/>
    <lineage>
        <taxon>Eukaryota</taxon>
        <taxon>Fungi</taxon>
        <taxon>Dikarya</taxon>
        <taxon>Basidiomycota</taxon>
        <taxon>Agaricomycotina</taxon>
        <taxon>Agaricomycetes</taxon>
        <taxon>Agaricomycetidae</taxon>
        <taxon>Agaricales</taxon>
        <taxon>Marasmiineae</taxon>
        <taxon>Mycenaceae</taxon>
        <taxon>Mycena</taxon>
    </lineage>
</organism>
<proteinExistence type="predicted"/>
<comment type="caution">
    <text evidence="3">The sequence shown here is derived from an EMBL/GenBank/DDBJ whole genome shotgun (WGS) entry which is preliminary data.</text>
</comment>
<dbReference type="EMBL" id="JACAZF010000009">
    <property type="protein sequence ID" value="KAF7294752.1"/>
    <property type="molecule type" value="Genomic_DNA"/>
</dbReference>
<keyword evidence="4" id="KW-1185">Reference proteome</keyword>
<keyword evidence="2" id="KW-0732">Signal</keyword>
<feature type="compositionally biased region" description="Low complexity" evidence="1">
    <location>
        <begin position="324"/>
        <end position="339"/>
    </location>
</feature>
<feature type="region of interest" description="Disordered" evidence="1">
    <location>
        <begin position="268"/>
        <end position="356"/>
    </location>
</feature>
<dbReference type="RefSeq" id="XP_037216115.1">
    <property type="nucleotide sequence ID" value="XM_037366721.1"/>
</dbReference>
<evidence type="ECO:0000256" key="1">
    <source>
        <dbReference type="SAM" id="MobiDB-lite"/>
    </source>
</evidence>
<sequence length="356" mass="37613">MQLLLASVPLALALLSSAVPLGSGAVRRHAMASNFDIPSSCSSSGSISSQPISISDPGLASVDNSTVIASSDNSTISDADLPSDDPDSDLLDSSSTVSANITRRWGYSDLQEYWWGLCSNLGSSLYDDCINLGFDSFDALSAEADVCDQQSVSDRMISWAKSSGCDNWQDFVDAAVSYRQLPRESVMLYGFYPSTPYCNSQPTNIEIYGIWNQQAEGVTPGLYGGPNYPITPFGDDASCPFGRSPNLRTCECVSSFYSTDLRNLPGAPNTILGSDSEQATATISADTSEETATESASTTDAADSEATDAASSDDSDDSTDSSDDLSATDSAADATATTEIDGDVNDPNGRRRKRLF</sequence>
<dbReference type="GeneID" id="59349237"/>
<evidence type="ECO:0000256" key="2">
    <source>
        <dbReference type="SAM" id="SignalP"/>
    </source>
</evidence>